<keyword evidence="1" id="KW-0805">Transcription regulation</keyword>
<dbReference type="SMART" id="SM00421">
    <property type="entry name" value="HTH_LUXR"/>
    <property type="match status" value="1"/>
</dbReference>
<protein>
    <submittedName>
        <fullName evidence="4">Uncharacterized protein</fullName>
    </submittedName>
</protein>
<organism evidence="4 5">
    <name type="scientific">Wenzhouxiangella marina</name>
    <dbReference type="NCBI Taxonomy" id="1579979"/>
    <lineage>
        <taxon>Bacteria</taxon>
        <taxon>Pseudomonadati</taxon>
        <taxon>Pseudomonadota</taxon>
        <taxon>Gammaproteobacteria</taxon>
        <taxon>Chromatiales</taxon>
        <taxon>Wenzhouxiangellaceae</taxon>
        <taxon>Wenzhouxiangella</taxon>
    </lineage>
</organism>
<dbReference type="RefSeq" id="WP_082169688.1">
    <property type="nucleotide sequence ID" value="NZ_CP012154.1"/>
</dbReference>
<reference evidence="4 5" key="1">
    <citation type="submission" date="2015-07" db="EMBL/GenBank/DDBJ databases">
        <authorList>
            <person name="Noorani M."/>
        </authorList>
    </citation>
    <scope>NUCLEOTIDE SEQUENCE [LARGE SCALE GENOMIC DNA]</scope>
    <source>
        <strain evidence="4 5">KCTC 42284</strain>
    </source>
</reference>
<dbReference type="STRING" id="1579979.WM2015_2246"/>
<dbReference type="EMBL" id="CP012154">
    <property type="protein sequence ID" value="AKS42609.1"/>
    <property type="molecule type" value="Genomic_DNA"/>
</dbReference>
<name>A0A0K0XY38_9GAMM</name>
<dbReference type="PROSITE" id="PS50043">
    <property type="entry name" value="HTH_LUXR_2"/>
    <property type="match status" value="1"/>
</dbReference>
<gene>
    <name evidence="4" type="ORF">WM2015_2246</name>
</gene>
<evidence type="ECO:0000256" key="3">
    <source>
        <dbReference type="ARBA" id="ARBA00023163"/>
    </source>
</evidence>
<sequence length="218" mass="24236">MNTPVVQVSIVLKSDLLAIGLEQSLKSKESHLLNIARHSPPQAIKSIKEGKTDVLILDAQLGRSIAHALPDKPHEPKILLISERQQAGAELPIERRHLCGLMPLQASEEQLMESLDVMIDCDSASICPDACRRCALSKTLSPSPPDLTTRELQIFEYLGQLLSTREITEQLNISPKTVESHCANIKRKLNLSDSRELLQAAIDWKRGDWEDPDNPKEG</sequence>
<dbReference type="KEGG" id="wma:WM2015_2246"/>
<evidence type="ECO:0000313" key="5">
    <source>
        <dbReference type="Proteomes" id="UP000066624"/>
    </source>
</evidence>
<dbReference type="InterPro" id="IPR036388">
    <property type="entry name" value="WH-like_DNA-bd_sf"/>
</dbReference>
<dbReference type="Proteomes" id="UP000066624">
    <property type="component" value="Chromosome"/>
</dbReference>
<dbReference type="PRINTS" id="PR00038">
    <property type="entry name" value="HTHLUXR"/>
</dbReference>
<dbReference type="AlphaFoldDB" id="A0A0K0XY38"/>
<dbReference type="PANTHER" id="PTHR44688:SF16">
    <property type="entry name" value="DNA-BINDING TRANSCRIPTIONAL ACTIVATOR DEVR_DOSR"/>
    <property type="match status" value="1"/>
</dbReference>
<dbReference type="OrthoDB" id="185403at2"/>
<evidence type="ECO:0000256" key="1">
    <source>
        <dbReference type="ARBA" id="ARBA00023015"/>
    </source>
</evidence>
<dbReference type="PANTHER" id="PTHR44688">
    <property type="entry name" value="DNA-BINDING TRANSCRIPTIONAL ACTIVATOR DEVR_DOSR"/>
    <property type="match status" value="1"/>
</dbReference>
<dbReference type="GO" id="GO:0006355">
    <property type="term" value="P:regulation of DNA-templated transcription"/>
    <property type="evidence" value="ECO:0007669"/>
    <property type="project" value="InterPro"/>
</dbReference>
<accession>A0A0K0XY38</accession>
<dbReference type="Pfam" id="PF00196">
    <property type="entry name" value="GerE"/>
    <property type="match status" value="1"/>
</dbReference>
<keyword evidence="5" id="KW-1185">Reference proteome</keyword>
<dbReference type="InterPro" id="IPR016032">
    <property type="entry name" value="Sig_transdc_resp-reg_C-effctor"/>
</dbReference>
<proteinExistence type="predicted"/>
<dbReference type="InterPro" id="IPR000792">
    <property type="entry name" value="Tscrpt_reg_LuxR_C"/>
</dbReference>
<evidence type="ECO:0000256" key="2">
    <source>
        <dbReference type="ARBA" id="ARBA00023125"/>
    </source>
</evidence>
<evidence type="ECO:0000313" key="4">
    <source>
        <dbReference type="EMBL" id="AKS42609.1"/>
    </source>
</evidence>
<keyword evidence="2" id="KW-0238">DNA-binding</keyword>
<keyword evidence="3" id="KW-0804">Transcription</keyword>
<dbReference type="SUPFAM" id="SSF46894">
    <property type="entry name" value="C-terminal effector domain of the bipartite response regulators"/>
    <property type="match status" value="1"/>
</dbReference>
<dbReference type="CDD" id="cd06170">
    <property type="entry name" value="LuxR_C_like"/>
    <property type="match status" value="1"/>
</dbReference>
<dbReference type="GO" id="GO:0003677">
    <property type="term" value="F:DNA binding"/>
    <property type="evidence" value="ECO:0007669"/>
    <property type="project" value="UniProtKB-KW"/>
</dbReference>
<dbReference type="Gene3D" id="1.10.10.10">
    <property type="entry name" value="Winged helix-like DNA-binding domain superfamily/Winged helix DNA-binding domain"/>
    <property type="match status" value="1"/>
</dbReference>